<evidence type="ECO:0000256" key="1">
    <source>
        <dbReference type="ARBA" id="ARBA00001933"/>
    </source>
</evidence>
<dbReference type="Gene3D" id="3.90.1150.10">
    <property type="entry name" value="Aspartate Aminotransferase, domain 1"/>
    <property type="match status" value="1"/>
</dbReference>
<dbReference type="InterPro" id="IPR015421">
    <property type="entry name" value="PyrdxlP-dep_Trfase_major"/>
</dbReference>
<sequence>MRVAERSTRFSESVIREMTRLCARHGGVNLAQGFPDFPAPEVLKEAAARAVMADVNQYAITWGSRRLRDALVAKQERFTGLAFDPETEVTVCCGATECMAATLLALVDPGDEVIVFEPYYENYGPDAILCGATPRFVRLREPDWSYDPDELERAFSNRTRAIVINTPHNPTGKVFSRAELEHVAALCRRWDAVAVTDEIYEHILYDDAEHVSLASLEGMRERTVTISGASKTYGVTGWRVGWCLAPPPLTAAIRKVHDFLTVGAPAPLQEACATALELPRDYYERLAASYREKREFLVPALAAAGFRPWRPRGAYYVMTDLSGFGTDDDVAFARRLVETVGVAGVPGSSFYSDPRAGRQRLRFHFARRRETLEAAVDRLSRVSARASAS</sequence>
<dbReference type="Pfam" id="PF00155">
    <property type="entry name" value="Aminotran_1_2"/>
    <property type="match status" value="1"/>
</dbReference>
<dbReference type="EMBL" id="DSQF01000022">
    <property type="protein sequence ID" value="HGZ43838.1"/>
    <property type="molecule type" value="Genomic_DNA"/>
</dbReference>
<dbReference type="FunFam" id="3.40.640.10:FF:000033">
    <property type="entry name" value="Aspartate aminotransferase"/>
    <property type="match status" value="1"/>
</dbReference>
<evidence type="ECO:0000256" key="4">
    <source>
        <dbReference type="ARBA" id="ARBA00022679"/>
    </source>
</evidence>
<dbReference type="Gene3D" id="3.40.640.10">
    <property type="entry name" value="Type I PLP-dependent aspartate aminotransferase-like (Major domain)"/>
    <property type="match status" value="1"/>
</dbReference>
<accession>A0A832MN80</accession>
<dbReference type="PANTHER" id="PTHR43807">
    <property type="entry name" value="FI04487P"/>
    <property type="match status" value="1"/>
</dbReference>
<dbReference type="EC" id="2.6.1.-" evidence="6"/>
<dbReference type="AlphaFoldDB" id="A0A832MN80"/>
<dbReference type="GO" id="GO:0016212">
    <property type="term" value="F:kynurenine-oxoglutarate transaminase activity"/>
    <property type="evidence" value="ECO:0007669"/>
    <property type="project" value="TreeGrafter"/>
</dbReference>
<dbReference type="SUPFAM" id="SSF53383">
    <property type="entry name" value="PLP-dependent transferases"/>
    <property type="match status" value="1"/>
</dbReference>
<keyword evidence="3 6" id="KW-0032">Aminotransferase</keyword>
<comment type="caution">
    <text evidence="8">The sequence shown here is derived from an EMBL/GenBank/DDBJ whole genome shotgun (WGS) entry which is preliminary data.</text>
</comment>
<dbReference type="PANTHER" id="PTHR43807:SF20">
    <property type="entry name" value="FI04487P"/>
    <property type="match status" value="1"/>
</dbReference>
<dbReference type="CDD" id="cd00609">
    <property type="entry name" value="AAT_like"/>
    <property type="match status" value="1"/>
</dbReference>
<protein>
    <recommendedName>
        <fullName evidence="6">Aminotransferase</fullName>
        <ecNumber evidence="6">2.6.1.-</ecNumber>
    </recommendedName>
</protein>
<comment type="similarity">
    <text evidence="2 6">Belongs to the class-I pyridoxal-phosphate-dependent aminotransferase family.</text>
</comment>
<keyword evidence="5" id="KW-0663">Pyridoxal phosphate</keyword>
<evidence type="ECO:0000313" key="8">
    <source>
        <dbReference type="EMBL" id="HGZ43838.1"/>
    </source>
</evidence>
<dbReference type="InterPro" id="IPR015422">
    <property type="entry name" value="PyrdxlP-dep_Trfase_small"/>
</dbReference>
<keyword evidence="4 6" id="KW-0808">Transferase</keyword>
<name>A0A832MN80_UNCEI</name>
<evidence type="ECO:0000259" key="7">
    <source>
        <dbReference type="Pfam" id="PF00155"/>
    </source>
</evidence>
<dbReference type="GO" id="GO:0030170">
    <property type="term" value="F:pyridoxal phosphate binding"/>
    <property type="evidence" value="ECO:0007669"/>
    <property type="project" value="InterPro"/>
</dbReference>
<dbReference type="PROSITE" id="PS00105">
    <property type="entry name" value="AA_TRANSFER_CLASS_1"/>
    <property type="match status" value="1"/>
</dbReference>
<reference evidence="8" key="1">
    <citation type="journal article" date="2020" name="mSystems">
        <title>Genome- and Community-Level Interaction Insights into Carbon Utilization and Element Cycling Functions of Hydrothermarchaeota in Hydrothermal Sediment.</title>
        <authorList>
            <person name="Zhou Z."/>
            <person name="Liu Y."/>
            <person name="Xu W."/>
            <person name="Pan J."/>
            <person name="Luo Z.H."/>
            <person name="Li M."/>
        </authorList>
    </citation>
    <scope>NUCLEOTIDE SEQUENCE [LARGE SCALE GENOMIC DNA]</scope>
    <source>
        <strain evidence="8">SpSt-381</strain>
    </source>
</reference>
<evidence type="ECO:0000256" key="2">
    <source>
        <dbReference type="ARBA" id="ARBA00007441"/>
    </source>
</evidence>
<evidence type="ECO:0000256" key="5">
    <source>
        <dbReference type="ARBA" id="ARBA00022898"/>
    </source>
</evidence>
<evidence type="ECO:0000256" key="6">
    <source>
        <dbReference type="RuleBase" id="RU000481"/>
    </source>
</evidence>
<dbReference type="InterPro" id="IPR004838">
    <property type="entry name" value="NHTrfase_class1_PyrdxlP-BS"/>
</dbReference>
<dbReference type="InterPro" id="IPR004839">
    <property type="entry name" value="Aminotransferase_I/II_large"/>
</dbReference>
<proteinExistence type="inferred from homology"/>
<dbReference type="GO" id="GO:0005737">
    <property type="term" value="C:cytoplasm"/>
    <property type="evidence" value="ECO:0007669"/>
    <property type="project" value="TreeGrafter"/>
</dbReference>
<evidence type="ECO:0000256" key="3">
    <source>
        <dbReference type="ARBA" id="ARBA00022576"/>
    </source>
</evidence>
<comment type="cofactor">
    <cofactor evidence="1 6">
        <name>pyridoxal 5'-phosphate</name>
        <dbReference type="ChEBI" id="CHEBI:597326"/>
    </cofactor>
</comment>
<feature type="domain" description="Aminotransferase class I/classII large" evidence="7">
    <location>
        <begin position="28"/>
        <end position="379"/>
    </location>
</feature>
<dbReference type="InterPro" id="IPR051326">
    <property type="entry name" value="Kynurenine-oxoglutarate_AT"/>
</dbReference>
<dbReference type="InterPro" id="IPR015424">
    <property type="entry name" value="PyrdxlP-dep_Trfase"/>
</dbReference>
<organism evidence="8">
    <name type="scientific">Eiseniibacteriota bacterium</name>
    <dbReference type="NCBI Taxonomy" id="2212470"/>
    <lineage>
        <taxon>Bacteria</taxon>
        <taxon>Candidatus Eiseniibacteriota</taxon>
    </lineage>
</organism>
<gene>
    <name evidence="8" type="ORF">ENR23_10525</name>
</gene>